<organism evidence="1">
    <name type="scientific">Glycine max</name>
    <name type="common">Soybean</name>
    <name type="synonym">Glycine hispida</name>
    <dbReference type="NCBI Taxonomy" id="3847"/>
    <lineage>
        <taxon>Eukaryota</taxon>
        <taxon>Viridiplantae</taxon>
        <taxon>Streptophyta</taxon>
        <taxon>Embryophyta</taxon>
        <taxon>Tracheophyta</taxon>
        <taxon>Spermatophyta</taxon>
        <taxon>Magnoliopsida</taxon>
        <taxon>eudicotyledons</taxon>
        <taxon>Gunneridae</taxon>
        <taxon>Pentapetalae</taxon>
        <taxon>rosids</taxon>
        <taxon>fabids</taxon>
        <taxon>Fabales</taxon>
        <taxon>Fabaceae</taxon>
        <taxon>Papilionoideae</taxon>
        <taxon>50 kb inversion clade</taxon>
        <taxon>NPAAA clade</taxon>
        <taxon>indigoferoid/millettioid clade</taxon>
        <taxon>Phaseoleae</taxon>
        <taxon>Glycine</taxon>
        <taxon>Glycine subgen. Soja</taxon>
    </lineage>
</organism>
<dbReference type="EMBL" id="CM000840">
    <property type="protein sequence ID" value="KRH50924.1"/>
    <property type="molecule type" value="Genomic_DNA"/>
</dbReference>
<reference evidence="2" key="2">
    <citation type="submission" date="2018-02" db="UniProtKB">
        <authorList>
            <consortium name="EnsemblPlants"/>
        </authorList>
    </citation>
    <scope>IDENTIFICATION</scope>
    <source>
        <strain evidence="2">Williams 82</strain>
    </source>
</reference>
<reference evidence="1 2" key="1">
    <citation type="journal article" date="2010" name="Nature">
        <title>Genome sequence of the palaeopolyploid soybean.</title>
        <authorList>
            <person name="Schmutz J."/>
            <person name="Cannon S.B."/>
            <person name="Schlueter J."/>
            <person name="Ma J."/>
            <person name="Mitros T."/>
            <person name="Nelson W."/>
            <person name="Hyten D.L."/>
            <person name="Song Q."/>
            <person name="Thelen J.J."/>
            <person name="Cheng J."/>
            <person name="Xu D."/>
            <person name="Hellsten U."/>
            <person name="May G.D."/>
            <person name="Yu Y."/>
            <person name="Sakurai T."/>
            <person name="Umezawa T."/>
            <person name="Bhattacharyya M.K."/>
            <person name="Sandhu D."/>
            <person name="Valliyodan B."/>
            <person name="Lindquist E."/>
            <person name="Peto M."/>
            <person name="Grant D."/>
            <person name="Shu S."/>
            <person name="Goodstein D."/>
            <person name="Barry K."/>
            <person name="Futrell-Griggs M."/>
            <person name="Abernathy B."/>
            <person name="Du J."/>
            <person name="Tian Z."/>
            <person name="Zhu L."/>
            <person name="Gill N."/>
            <person name="Joshi T."/>
            <person name="Libault M."/>
            <person name="Sethuraman A."/>
            <person name="Zhang X.-C."/>
            <person name="Shinozaki K."/>
            <person name="Nguyen H.T."/>
            <person name="Wing R.A."/>
            <person name="Cregan P."/>
            <person name="Specht J."/>
            <person name="Grimwood J."/>
            <person name="Rokhsar D."/>
            <person name="Stacey G."/>
            <person name="Shoemaker R.C."/>
            <person name="Jackson S.A."/>
        </authorList>
    </citation>
    <scope>NUCLEOTIDE SEQUENCE</scope>
    <source>
        <strain evidence="2">cv. Williams 82</strain>
        <tissue evidence="1">Callus</tissue>
    </source>
</reference>
<proteinExistence type="predicted"/>
<dbReference type="InParanoid" id="A0A0R0J8C5"/>
<reference evidence="1" key="3">
    <citation type="submission" date="2018-07" db="EMBL/GenBank/DDBJ databases">
        <title>WGS assembly of Glycine max.</title>
        <authorList>
            <person name="Schmutz J."/>
            <person name="Cannon S."/>
            <person name="Schlueter J."/>
            <person name="Ma J."/>
            <person name="Mitros T."/>
            <person name="Nelson W."/>
            <person name="Hyten D."/>
            <person name="Song Q."/>
            <person name="Thelen J."/>
            <person name="Cheng J."/>
            <person name="Xu D."/>
            <person name="Hellsten U."/>
            <person name="May G."/>
            <person name="Yu Y."/>
            <person name="Sakurai T."/>
            <person name="Umezawa T."/>
            <person name="Bhattacharyya M."/>
            <person name="Sandhu D."/>
            <person name="Valliyodan B."/>
            <person name="Lindquist E."/>
            <person name="Peto M."/>
            <person name="Grant D."/>
            <person name="Shu S."/>
            <person name="Goodstein D."/>
            <person name="Barry K."/>
            <person name="Futrell-Griggs M."/>
            <person name="Abernathy B."/>
            <person name="Du J."/>
            <person name="Tian Z."/>
            <person name="Zhu L."/>
            <person name="Gill N."/>
            <person name="Joshi T."/>
            <person name="Libault M."/>
            <person name="Sethuraman A."/>
            <person name="Zhang X."/>
            <person name="Shinozaki K."/>
            <person name="Nguyen H."/>
            <person name="Wing R."/>
            <person name="Cregan P."/>
            <person name="Specht J."/>
            <person name="Grimwood J."/>
            <person name="Rokhsar D."/>
            <person name="Stacey G."/>
            <person name="Shoemaker R."/>
            <person name="Jackson S."/>
        </authorList>
    </citation>
    <scope>NUCLEOTIDE SEQUENCE</scope>
    <source>
        <tissue evidence="1">Callus</tissue>
    </source>
</reference>
<dbReference type="Gramene" id="KRH50924">
    <property type="protein sequence ID" value="KRH50924"/>
    <property type="gene ID" value="GLYMA_07G251500"/>
</dbReference>
<evidence type="ECO:0000313" key="1">
    <source>
        <dbReference type="EMBL" id="KRH50924.1"/>
    </source>
</evidence>
<protein>
    <submittedName>
        <fullName evidence="1 2">Uncharacterized protein</fullName>
    </submittedName>
</protein>
<gene>
    <name evidence="1" type="ORF">GLYMA_07G251500</name>
</gene>
<sequence>MHAESENNNLSISIFWGLEQGIPRVPVVIRNAQTILSLKPVMQTVMAQKGLYMVSRKIPSNLVALITSRN</sequence>
<dbReference type="EnsemblPlants" id="KRH50924">
    <property type="protein sequence ID" value="KRH50924"/>
    <property type="gene ID" value="GLYMA_07G251500"/>
</dbReference>
<evidence type="ECO:0000313" key="3">
    <source>
        <dbReference type="Proteomes" id="UP000008827"/>
    </source>
</evidence>
<evidence type="ECO:0000313" key="2">
    <source>
        <dbReference type="EnsemblPlants" id="KRH50924"/>
    </source>
</evidence>
<accession>A0A0R0J8C5</accession>
<name>A0A0R0J8C5_SOYBN</name>
<keyword evidence="3" id="KW-1185">Reference proteome</keyword>
<dbReference type="AlphaFoldDB" id="A0A0R0J8C5"/>
<dbReference type="Proteomes" id="UP000008827">
    <property type="component" value="Chromosome 7"/>
</dbReference>